<name>A0A4Q0XW20_9BACT</name>
<sequence>MNKTLLILFLSTLLNAQHFTFGLYPSNTPEKIFKAFLPFTHYLTQTTGDTYELIITRDYRELAQRLDNKTIDFAWLGSKNYIDIKQNVKDLQYITTYMEEEKFTHQITPYYRAFIVTLKKNNLYTLKMLKNRRFAFTDRLSTSGYAYPNKILKDNHINYQNYFSKYFFLKKHDRVIEALVNDSIDAGAISDGTYYAAVEKYGDIFHIIKQSDKIPLDVIVGSSTIDTIHIKKLADILNTIDVNSTALKGIKEHLGWNAAGFNAHNKELYDVLQKALE</sequence>
<evidence type="ECO:0000256" key="1">
    <source>
        <dbReference type="ARBA" id="ARBA00007162"/>
    </source>
</evidence>
<gene>
    <name evidence="4" type="ORF">CRV04_03565</name>
</gene>
<feature type="signal peptide" evidence="3">
    <location>
        <begin position="1"/>
        <end position="16"/>
    </location>
</feature>
<dbReference type="Proteomes" id="UP000290657">
    <property type="component" value="Unassembled WGS sequence"/>
</dbReference>
<accession>A0A4Q0XW20</accession>
<dbReference type="RefSeq" id="WP_128995440.1">
    <property type="nucleotide sequence ID" value="NZ_PDKN01000002.1"/>
</dbReference>
<evidence type="ECO:0000256" key="2">
    <source>
        <dbReference type="ARBA" id="ARBA00022729"/>
    </source>
</evidence>
<dbReference type="SUPFAM" id="SSF53850">
    <property type="entry name" value="Periplasmic binding protein-like II"/>
    <property type="match status" value="1"/>
</dbReference>
<reference evidence="4 5" key="1">
    <citation type="submission" date="2017-10" db="EMBL/GenBank/DDBJ databases">
        <title>Genomics of the genus Arcobacter.</title>
        <authorList>
            <person name="Perez-Cataluna A."/>
            <person name="Figueras M.J."/>
        </authorList>
    </citation>
    <scope>NUCLEOTIDE SEQUENCE [LARGE SCALE GENOMIC DNA]</scope>
    <source>
        <strain evidence="4 5">CECT 8987</strain>
    </source>
</reference>
<evidence type="ECO:0000313" key="5">
    <source>
        <dbReference type="Proteomes" id="UP000290657"/>
    </source>
</evidence>
<dbReference type="Pfam" id="PF12974">
    <property type="entry name" value="Phosphonate-bd"/>
    <property type="match status" value="1"/>
</dbReference>
<dbReference type="OrthoDB" id="527737at2"/>
<keyword evidence="5" id="KW-1185">Reference proteome</keyword>
<proteinExistence type="inferred from homology"/>
<dbReference type="GO" id="GO:0043190">
    <property type="term" value="C:ATP-binding cassette (ABC) transporter complex"/>
    <property type="evidence" value="ECO:0007669"/>
    <property type="project" value="InterPro"/>
</dbReference>
<feature type="chain" id="PRO_5020700855" description="Phosphate/phosphite/phosphonate ABC transporter substrate-binding protein" evidence="3">
    <location>
        <begin position="17"/>
        <end position="277"/>
    </location>
</feature>
<dbReference type="PANTHER" id="PTHR35841:SF1">
    <property type="entry name" value="PHOSPHONATES-BINDING PERIPLASMIC PROTEIN"/>
    <property type="match status" value="1"/>
</dbReference>
<evidence type="ECO:0000313" key="4">
    <source>
        <dbReference type="EMBL" id="RXJ60091.1"/>
    </source>
</evidence>
<comment type="caution">
    <text evidence="4">The sequence shown here is derived from an EMBL/GenBank/DDBJ whole genome shotgun (WGS) entry which is preliminary data.</text>
</comment>
<organism evidence="4 5">
    <name type="scientific">Candidatus Marinarcus aquaticus</name>
    <dbReference type="NCBI Taxonomy" id="2044504"/>
    <lineage>
        <taxon>Bacteria</taxon>
        <taxon>Pseudomonadati</taxon>
        <taxon>Campylobacterota</taxon>
        <taxon>Epsilonproteobacteria</taxon>
        <taxon>Campylobacterales</taxon>
        <taxon>Arcobacteraceae</taxon>
        <taxon>Candidatus Marinarcus</taxon>
    </lineage>
</organism>
<dbReference type="EMBL" id="PDKN01000002">
    <property type="protein sequence ID" value="RXJ60091.1"/>
    <property type="molecule type" value="Genomic_DNA"/>
</dbReference>
<evidence type="ECO:0000256" key="3">
    <source>
        <dbReference type="SAM" id="SignalP"/>
    </source>
</evidence>
<dbReference type="InterPro" id="IPR005770">
    <property type="entry name" value="PhnD"/>
</dbReference>
<evidence type="ECO:0008006" key="6">
    <source>
        <dbReference type="Google" id="ProtNLM"/>
    </source>
</evidence>
<dbReference type="NCBIfam" id="TIGR01098">
    <property type="entry name" value="3A0109s03R"/>
    <property type="match status" value="1"/>
</dbReference>
<dbReference type="AlphaFoldDB" id="A0A4Q0XW20"/>
<dbReference type="PANTHER" id="PTHR35841">
    <property type="entry name" value="PHOSPHONATES-BINDING PERIPLASMIC PROTEIN"/>
    <property type="match status" value="1"/>
</dbReference>
<dbReference type="Gene3D" id="3.40.190.10">
    <property type="entry name" value="Periplasmic binding protein-like II"/>
    <property type="match status" value="2"/>
</dbReference>
<protein>
    <recommendedName>
        <fullName evidence="6">Phosphate/phosphite/phosphonate ABC transporter substrate-binding protein</fullName>
    </recommendedName>
</protein>
<dbReference type="GO" id="GO:0055085">
    <property type="term" value="P:transmembrane transport"/>
    <property type="evidence" value="ECO:0007669"/>
    <property type="project" value="InterPro"/>
</dbReference>
<comment type="similarity">
    <text evidence="1">Belongs to the phosphate/phosphite/phosphonate binding protein family.</text>
</comment>
<keyword evidence="2 3" id="KW-0732">Signal</keyword>